<feature type="transmembrane region" description="Helical" evidence="1">
    <location>
        <begin position="49"/>
        <end position="69"/>
    </location>
</feature>
<keyword evidence="1" id="KW-1133">Transmembrane helix</keyword>
<comment type="caution">
    <text evidence="2">The sequence shown here is derived from an EMBL/GenBank/DDBJ whole genome shotgun (WGS) entry which is preliminary data.</text>
</comment>
<evidence type="ECO:0008006" key="4">
    <source>
        <dbReference type="Google" id="ProtNLM"/>
    </source>
</evidence>
<feature type="transmembrane region" description="Helical" evidence="1">
    <location>
        <begin position="90"/>
        <end position="111"/>
    </location>
</feature>
<evidence type="ECO:0000313" key="2">
    <source>
        <dbReference type="EMBL" id="MBM7631942.1"/>
    </source>
</evidence>
<keyword evidence="1" id="KW-0472">Membrane</keyword>
<proteinExistence type="predicted"/>
<protein>
    <recommendedName>
        <fullName evidence="4">ABC transporter permease</fullName>
    </recommendedName>
</protein>
<feature type="transmembrane region" description="Helical" evidence="1">
    <location>
        <begin position="123"/>
        <end position="143"/>
    </location>
</feature>
<accession>A0ABS2P957</accession>
<organism evidence="2 3">
    <name type="scientific">Geomicrobium sediminis</name>
    <dbReference type="NCBI Taxonomy" id="1347788"/>
    <lineage>
        <taxon>Bacteria</taxon>
        <taxon>Bacillati</taxon>
        <taxon>Bacillota</taxon>
        <taxon>Bacilli</taxon>
        <taxon>Bacillales</taxon>
        <taxon>Geomicrobium</taxon>
    </lineage>
</organism>
<dbReference type="RefSeq" id="WP_204695961.1">
    <property type="nucleotide sequence ID" value="NZ_JAFBEC010000002.1"/>
</dbReference>
<sequence>MKTTLFLMKSSITSILPWGWATTMIWYMAYGITFSILSEGNADSFSLRAYSFEFLFIVAPLVIFPSFTVGMGITRKMYMRRLPVSEKQLFVSNIIITLLLMWVAPFIGTVIHVFKEIHLMDYFLPLILTWLALSSVATITAVFPLFGPRALGICYFYYLMIIVVLYVGFGSFTFMQQGSYFYFFITDSVATNPFVTILSSLLFEFIVIGLVLIIGFRKIHEKEGADVVTD</sequence>
<feature type="transmembrane region" description="Helical" evidence="1">
    <location>
        <begin position="12"/>
        <end position="37"/>
    </location>
</feature>
<dbReference type="Proteomes" id="UP000741863">
    <property type="component" value="Unassembled WGS sequence"/>
</dbReference>
<keyword evidence="3" id="KW-1185">Reference proteome</keyword>
<name>A0ABS2P957_9BACL</name>
<dbReference type="EMBL" id="JAFBEC010000002">
    <property type="protein sequence ID" value="MBM7631942.1"/>
    <property type="molecule type" value="Genomic_DNA"/>
</dbReference>
<evidence type="ECO:0000256" key="1">
    <source>
        <dbReference type="SAM" id="Phobius"/>
    </source>
</evidence>
<feature type="transmembrane region" description="Helical" evidence="1">
    <location>
        <begin position="155"/>
        <end position="174"/>
    </location>
</feature>
<evidence type="ECO:0000313" key="3">
    <source>
        <dbReference type="Proteomes" id="UP000741863"/>
    </source>
</evidence>
<reference evidence="2 3" key="1">
    <citation type="submission" date="2021-01" db="EMBL/GenBank/DDBJ databases">
        <title>Genomic Encyclopedia of Type Strains, Phase IV (KMG-IV): sequencing the most valuable type-strain genomes for metagenomic binning, comparative biology and taxonomic classification.</title>
        <authorList>
            <person name="Goeker M."/>
        </authorList>
    </citation>
    <scope>NUCLEOTIDE SEQUENCE [LARGE SCALE GENOMIC DNA]</scope>
    <source>
        <strain evidence="2 3">DSM 25540</strain>
    </source>
</reference>
<gene>
    <name evidence="2" type="ORF">JOD17_001034</name>
</gene>
<keyword evidence="1" id="KW-0812">Transmembrane</keyword>
<feature type="transmembrane region" description="Helical" evidence="1">
    <location>
        <begin position="194"/>
        <end position="216"/>
    </location>
</feature>